<reference evidence="1" key="1">
    <citation type="submission" date="2015-12" db="EMBL/GenBank/DDBJ databases">
        <title>Gene expression during late stages of embryo sac development: a critical building block for successful pollen-pistil interactions.</title>
        <authorList>
            <person name="Liu Y."/>
            <person name="Joly V."/>
            <person name="Sabar M."/>
            <person name="Matton D.P."/>
        </authorList>
    </citation>
    <scope>NUCLEOTIDE SEQUENCE</scope>
</reference>
<organism evidence="1">
    <name type="scientific">Solanum chacoense</name>
    <name type="common">Chaco potato</name>
    <dbReference type="NCBI Taxonomy" id="4108"/>
    <lineage>
        <taxon>Eukaryota</taxon>
        <taxon>Viridiplantae</taxon>
        <taxon>Streptophyta</taxon>
        <taxon>Embryophyta</taxon>
        <taxon>Tracheophyta</taxon>
        <taxon>Spermatophyta</taxon>
        <taxon>Magnoliopsida</taxon>
        <taxon>eudicotyledons</taxon>
        <taxon>Gunneridae</taxon>
        <taxon>Pentapetalae</taxon>
        <taxon>asterids</taxon>
        <taxon>lamiids</taxon>
        <taxon>Solanales</taxon>
        <taxon>Solanaceae</taxon>
        <taxon>Solanoideae</taxon>
        <taxon>Solaneae</taxon>
        <taxon>Solanum</taxon>
    </lineage>
</organism>
<name>A0A0V0GR04_SOLCH</name>
<evidence type="ECO:0000313" key="1">
    <source>
        <dbReference type="EMBL" id="JAP10655.1"/>
    </source>
</evidence>
<accession>A0A0V0GR04</accession>
<dbReference type="AlphaFoldDB" id="A0A0V0GR04"/>
<proteinExistence type="predicted"/>
<dbReference type="EMBL" id="GEDG01032738">
    <property type="protein sequence ID" value="JAP10655.1"/>
    <property type="molecule type" value="Transcribed_RNA"/>
</dbReference>
<feature type="non-terminal residue" evidence="1">
    <location>
        <position position="1"/>
    </location>
</feature>
<sequence>YFKVREEHWQHDATCKITEYTIKLQSKLAPVILNPIKKRGTLDHKQHETFKNSLETVMNIT</sequence>
<protein>
    <submittedName>
        <fullName evidence="1">Putative ovule protein</fullName>
    </submittedName>
</protein>